<sequence>MTSTPENNDPLRNEALEGLKKQDIDSLITPDEIVFQQISEPEPTDPIGSEEWPGAPEKHHRHEK</sequence>
<protein>
    <submittedName>
        <fullName evidence="2">Uncharacterized protein</fullName>
    </submittedName>
</protein>
<dbReference type="RefSeq" id="WP_150892109.1">
    <property type="nucleotide sequence ID" value="NZ_VYUY01000006.1"/>
</dbReference>
<evidence type="ECO:0000256" key="1">
    <source>
        <dbReference type="SAM" id="MobiDB-lite"/>
    </source>
</evidence>
<dbReference type="Proteomes" id="UP000326838">
    <property type="component" value="Unassembled WGS sequence"/>
</dbReference>
<name>A0A5N0TI11_9MICO</name>
<dbReference type="EMBL" id="VYUY01000006">
    <property type="protein sequence ID" value="KAA9134753.1"/>
    <property type="molecule type" value="Genomic_DNA"/>
</dbReference>
<proteinExistence type="predicted"/>
<gene>
    <name evidence="2" type="ORF">F6B40_03325</name>
</gene>
<evidence type="ECO:0000313" key="2">
    <source>
        <dbReference type="EMBL" id="KAA9134753.1"/>
    </source>
</evidence>
<feature type="region of interest" description="Disordered" evidence="1">
    <location>
        <begin position="37"/>
        <end position="64"/>
    </location>
</feature>
<organism evidence="2 3">
    <name type="scientific">Microbacterium caowuchunii</name>
    <dbReference type="NCBI Taxonomy" id="2614638"/>
    <lineage>
        <taxon>Bacteria</taxon>
        <taxon>Bacillati</taxon>
        <taxon>Actinomycetota</taxon>
        <taxon>Actinomycetes</taxon>
        <taxon>Micrococcales</taxon>
        <taxon>Microbacteriaceae</taxon>
        <taxon>Microbacterium</taxon>
    </lineage>
</organism>
<comment type="caution">
    <text evidence="2">The sequence shown here is derived from an EMBL/GenBank/DDBJ whole genome shotgun (WGS) entry which is preliminary data.</text>
</comment>
<keyword evidence="3" id="KW-1185">Reference proteome</keyword>
<evidence type="ECO:0000313" key="3">
    <source>
        <dbReference type="Proteomes" id="UP000326838"/>
    </source>
</evidence>
<dbReference type="AlphaFoldDB" id="A0A5N0TI11"/>
<reference evidence="3" key="1">
    <citation type="submission" date="2019-09" db="EMBL/GenBank/DDBJ databases">
        <title>Mumia zhuanghuii sp. nov. isolated from the intestinal contents of plateau pika (Ochotona curzoniae) in the Qinghai-Tibet plateau of China.</title>
        <authorList>
            <person name="Tian Z."/>
        </authorList>
    </citation>
    <scope>NUCLEOTIDE SEQUENCE [LARGE SCALE GENOMIC DNA]</scope>
    <source>
        <strain evidence="3">L-033</strain>
    </source>
</reference>
<accession>A0A5N0TI11</accession>